<protein>
    <recommendedName>
        <fullName evidence="9">TetR family transcriptional regulator</fullName>
    </recommendedName>
</protein>
<keyword evidence="2" id="KW-0805">Transcription regulation</keyword>
<dbReference type="PANTHER" id="PTHR30055:SF234">
    <property type="entry name" value="HTH-TYPE TRANSCRIPTIONAL REGULATOR BETI"/>
    <property type="match status" value="1"/>
</dbReference>
<feature type="domain" description="HTH tetR-type" evidence="5">
    <location>
        <begin position="34"/>
        <end position="72"/>
    </location>
</feature>
<evidence type="ECO:0000256" key="3">
    <source>
        <dbReference type="ARBA" id="ARBA00023125"/>
    </source>
</evidence>
<dbReference type="SUPFAM" id="SSF46689">
    <property type="entry name" value="Homeodomain-like"/>
    <property type="match status" value="1"/>
</dbReference>
<reference evidence="7 8" key="1">
    <citation type="submission" date="2021-01" db="EMBL/GenBank/DDBJ databases">
        <title>Whole genome shotgun sequence of Actinoplanes palleronii NBRC 14916.</title>
        <authorList>
            <person name="Komaki H."/>
            <person name="Tamura T."/>
        </authorList>
    </citation>
    <scope>NUCLEOTIDE SEQUENCE [LARGE SCALE GENOMIC DNA]</scope>
    <source>
        <strain evidence="7 8">NBRC 14916</strain>
    </source>
</reference>
<name>A0ABQ4BN34_9ACTN</name>
<proteinExistence type="predicted"/>
<gene>
    <name evidence="7" type="ORF">Apa02nite_081900</name>
</gene>
<dbReference type="Pfam" id="PF00440">
    <property type="entry name" value="TetR_N"/>
    <property type="match status" value="1"/>
</dbReference>
<keyword evidence="3" id="KW-0238">DNA-binding</keyword>
<dbReference type="Pfam" id="PF13977">
    <property type="entry name" value="TetR_C_6"/>
    <property type="match status" value="1"/>
</dbReference>
<evidence type="ECO:0000313" key="8">
    <source>
        <dbReference type="Proteomes" id="UP000624709"/>
    </source>
</evidence>
<evidence type="ECO:0008006" key="9">
    <source>
        <dbReference type="Google" id="ProtNLM"/>
    </source>
</evidence>
<dbReference type="SUPFAM" id="SSF48498">
    <property type="entry name" value="Tetracyclin repressor-like, C-terminal domain"/>
    <property type="match status" value="1"/>
</dbReference>
<dbReference type="InterPro" id="IPR001647">
    <property type="entry name" value="HTH_TetR"/>
</dbReference>
<dbReference type="InterPro" id="IPR050109">
    <property type="entry name" value="HTH-type_TetR-like_transc_reg"/>
</dbReference>
<feature type="domain" description="BetI-type transcriptional repressor C-terminal" evidence="6">
    <location>
        <begin position="100"/>
        <end position="212"/>
    </location>
</feature>
<evidence type="ECO:0000256" key="2">
    <source>
        <dbReference type="ARBA" id="ARBA00023015"/>
    </source>
</evidence>
<keyword evidence="8" id="KW-1185">Reference proteome</keyword>
<dbReference type="EMBL" id="BOMS01000137">
    <property type="protein sequence ID" value="GIE72082.1"/>
    <property type="molecule type" value="Genomic_DNA"/>
</dbReference>
<dbReference type="InterPro" id="IPR036271">
    <property type="entry name" value="Tet_transcr_reg_TetR-rel_C_sf"/>
</dbReference>
<organism evidence="7 8">
    <name type="scientific">Actinoplanes palleronii</name>
    <dbReference type="NCBI Taxonomy" id="113570"/>
    <lineage>
        <taxon>Bacteria</taxon>
        <taxon>Bacillati</taxon>
        <taxon>Actinomycetota</taxon>
        <taxon>Actinomycetes</taxon>
        <taxon>Micromonosporales</taxon>
        <taxon>Micromonosporaceae</taxon>
        <taxon>Actinoplanes</taxon>
    </lineage>
</organism>
<dbReference type="Proteomes" id="UP000624709">
    <property type="component" value="Unassembled WGS sequence"/>
</dbReference>
<keyword evidence="4" id="KW-0804">Transcription</keyword>
<evidence type="ECO:0000313" key="7">
    <source>
        <dbReference type="EMBL" id="GIE72082.1"/>
    </source>
</evidence>
<evidence type="ECO:0000256" key="1">
    <source>
        <dbReference type="ARBA" id="ARBA00022491"/>
    </source>
</evidence>
<keyword evidence="1" id="KW-0678">Repressor</keyword>
<evidence type="ECO:0000259" key="6">
    <source>
        <dbReference type="Pfam" id="PF13977"/>
    </source>
</evidence>
<comment type="caution">
    <text evidence="7">The sequence shown here is derived from an EMBL/GenBank/DDBJ whole genome shotgun (WGS) entry which is preliminary data.</text>
</comment>
<sequence length="217" mass="23897">MMQMYHNRRWHSGAMPKRVDHEVRRRQIAAGVWRIAAERGLPAATLREVAAESEVSMRLVQYYFTTKHQMLVYAFELAAVTAGERMRSRFGELGRTPEPVEVVRICLHELLPTDPDSLLLSRVHAAYYAAALTDATLTAADADNPQHMLENLIAGQLRAGQARDLVPAAIDPDLEARGLAALAAGLSSIVLVGGRTPEEALATIDYQIDRLFPGQTA</sequence>
<dbReference type="InterPro" id="IPR009057">
    <property type="entry name" value="Homeodomain-like_sf"/>
</dbReference>
<evidence type="ECO:0000259" key="5">
    <source>
        <dbReference type="Pfam" id="PF00440"/>
    </source>
</evidence>
<evidence type="ECO:0000256" key="4">
    <source>
        <dbReference type="ARBA" id="ARBA00023163"/>
    </source>
</evidence>
<dbReference type="PANTHER" id="PTHR30055">
    <property type="entry name" value="HTH-TYPE TRANSCRIPTIONAL REGULATOR RUTR"/>
    <property type="match status" value="1"/>
</dbReference>
<dbReference type="InterPro" id="IPR039538">
    <property type="entry name" value="BetI_C"/>
</dbReference>
<dbReference type="Gene3D" id="1.10.357.10">
    <property type="entry name" value="Tetracycline Repressor, domain 2"/>
    <property type="match status" value="1"/>
</dbReference>
<accession>A0ABQ4BN34</accession>